<dbReference type="GO" id="GO:0030267">
    <property type="term" value="F:glyoxylate reductase (NADPH) activity"/>
    <property type="evidence" value="ECO:0007669"/>
    <property type="project" value="UniProtKB-EC"/>
</dbReference>
<name>A0ABS4GMH6_9BACL</name>
<organism evidence="4 5">
    <name type="scientific">Ammoniphilus resinae</name>
    <dbReference type="NCBI Taxonomy" id="861532"/>
    <lineage>
        <taxon>Bacteria</taxon>
        <taxon>Bacillati</taxon>
        <taxon>Bacillota</taxon>
        <taxon>Bacilli</taxon>
        <taxon>Bacillales</taxon>
        <taxon>Paenibacillaceae</taxon>
        <taxon>Aneurinibacillus group</taxon>
        <taxon>Ammoniphilus</taxon>
    </lineage>
</organism>
<sequence>MHSPKILVYRPDEVEYYKEIIEKQGITNIYTASTLEEAKSQLPTTEVILCWQFPLELLETPEASSVKWIQSMGAGVDDLVKHPSIPNDIQITRIVDQFGTPISEFVFGYMLYLANDIARTREEQAKRQWTPFHAQLLSGKKIGVAGLGSVGLEIVRKARAFDMEVFGLSMSGAKADRVDHHFGPDQWKSFVQELDYLVLTLPLTEQTRWSVNREVLLSMKPDATLINVGRGALVKESDLIEILQEGHLKAVVLDVFEKEPLPIQHPFWTMPNVLVTPHLSGPSTPEGVGQFFVQNLQKYVEGKPLQGVVRREFGY</sequence>
<gene>
    <name evidence="4" type="ORF">J2Z37_001264</name>
</gene>
<feature type="domain" description="D-isomer specific 2-hydroxyacid dehydrogenase NAD-binding" evidence="3">
    <location>
        <begin position="107"/>
        <end position="280"/>
    </location>
</feature>
<dbReference type="InterPro" id="IPR036291">
    <property type="entry name" value="NAD(P)-bd_dom_sf"/>
</dbReference>
<keyword evidence="2" id="KW-0520">NAD</keyword>
<keyword evidence="5" id="KW-1185">Reference proteome</keyword>
<dbReference type="PANTHER" id="PTHR43333:SF1">
    <property type="entry name" value="D-ISOMER SPECIFIC 2-HYDROXYACID DEHYDROGENASE NAD-BINDING DOMAIN-CONTAINING PROTEIN"/>
    <property type="match status" value="1"/>
</dbReference>
<dbReference type="EC" id="1.1.1.81" evidence="4"/>
<dbReference type="CDD" id="cd05300">
    <property type="entry name" value="2-Hacid_dh_1"/>
    <property type="match status" value="1"/>
</dbReference>
<evidence type="ECO:0000313" key="5">
    <source>
        <dbReference type="Proteomes" id="UP001519343"/>
    </source>
</evidence>
<reference evidence="4 5" key="1">
    <citation type="submission" date="2021-03" db="EMBL/GenBank/DDBJ databases">
        <title>Genomic Encyclopedia of Type Strains, Phase IV (KMG-IV): sequencing the most valuable type-strain genomes for metagenomic binning, comparative biology and taxonomic classification.</title>
        <authorList>
            <person name="Goeker M."/>
        </authorList>
    </citation>
    <scope>NUCLEOTIDE SEQUENCE [LARGE SCALE GENOMIC DNA]</scope>
    <source>
        <strain evidence="4 5">DSM 24738</strain>
    </source>
</reference>
<comment type="caution">
    <text evidence="4">The sequence shown here is derived from an EMBL/GenBank/DDBJ whole genome shotgun (WGS) entry which is preliminary data.</text>
</comment>
<dbReference type="PANTHER" id="PTHR43333">
    <property type="entry name" value="2-HACID_DH_C DOMAIN-CONTAINING PROTEIN"/>
    <property type="match status" value="1"/>
</dbReference>
<dbReference type="Proteomes" id="UP001519343">
    <property type="component" value="Unassembled WGS sequence"/>
</dbReference>
<protein>
    <submittedName>
        <fullName evidence="4">Glyoxylate/hydroxypyruvate reductase A</fullName>
        <ecNumber evidence="4">1.1.1.79</ecNumber>
        <ecNumber evidence="4">1.1.1.81</ecNumber>
    </submittedName>
</protein>
<dbReference type="Gene3D" id="3.40.50.720">
    <property type="entry name" value="NAD(P)-binding Rossmann-like Domain"/>
    <property type="match status" value="2"/>
</dbReference>
<keyword evidence="1 4" id="KW-0560">Oxidoreductase</keyword>
<dbReference type="EMBL" id="JAGGKT010000002">
    <property type="protein sequence ID" value="MBP1931267.1"/>
    <property type="molecule type" value="Genomic_DNA"/>
</dbReference>
<dbReference type="GO" id="GO:0016618">
    <property type="term" value="F:hydroxypyruvate reductase [NAD(P)H] activity"/>
    <property type="evidence" value="ECO:0007669"/>
    <property type="project" value="UniProtKB-EC"/>
</dbReference>
<dbReference type="SUPFAM" id="SSF52283">
    <property type="entry name" value="Formate/glycerate dehydrogenase catalytic domain-like"/>
    <property type="match status" value="1"/>
</dbReference>
<dbReference type="RefSeq" id="WP_209809337.1">
    <property type="nucleotide sequence ID" value="NZ_JAGGKT010000002.1"/>
</dbReference>
<evidence type="ECO:0000259" key="3">
    <source>
        <dbReference type="Pfam" id="PF02826"/>
    </source>
</evidence>
<dbReference type="InterPro" id="IPR006140">
    <property type="entry name" value="D-isomer_DH_NAD-bd"/>
</dbReference>
<dbReference type="SUPFAM" id="SSF51735">
    <property type="entry name" value="NAD(P)-binding Rossmann-fold domains"/>
    <property type="match status" value="1"/>
</dbReference>
<evidence type="ECO:0000256" key="2">
    <source>
        <dbReference type="ARBA" id="ARBA00023027"/>
    </source>
</evidence>
<evidence type="ECO:0000313" key="4">
    <source>
        <dbReference type="EMBL" id="MBP1931267.1"/>
    </source>
</evidence>
<proteinExistence type="predicted"/>
<evidence type="ECO:0000256" key="1">
    <source>
        <dbReference type="ARBA" id="ARBA00023002"/>
    </source>
</evidence>
<accession>A0ABS4GMH6</accession>
<dbReference type="EC" id="1.1.1.79" evidence="4"/>
<dbReference type="Pfam" id="PF02826">
    <property type="entry name" value="2-Hacid_dh_C"/>
    <property type="match status" value="1"/>
</dbReference>